<organism evidence="3 4">
    <name type="scientific">Brucella intermedia</name>
    <dbReference type="NCBI Taxonomy" id="94625"/>
    <lineage>
        <taxon>Bacteria</taxon>
        <taxon>Pseudomonadati</taxon>
        <taxon>Pseudomonadota</taxon>
        <taxon>Alphaproteobacteria</taxon>
        <taxon>Hyphomicrobiales</taxon>
        <taxon>Brucellaceae</taxon>
        <taxon>Brucella/Ochrobactrum group</taxon>
        <taxon>Brucella</taxon>
    </lineage>
</organism>
<sequence length="145" mass="16394">MRWPRLLLIIPLLFALPSGEMSAQAADTNWPICGRGKRITCIVDGDTFWMDRIKYRLQGVNAPEAGDGARCAKERNMADAATVRLQELMQRPGLTFQRRGNDRYGRVLVTVRTADGEVVAALMVKSGHGRTYYGGYHDPMEWCRY</sequence>
<protein>
    <submittedName>
        <fullName evidence="3">Thermonuclease family protein</fullName>
    </submittedName>
</protein>
<feature type="chain" id="PRO_5031398558" evidence="1">
    <location>
        <begin position="26"/>
        <end position="145"/>
    </location>
</feature>
<dbReference type="InterPro" id="IPR035437">
    <property type="entry name" value="SNase_OB-fold_sf"/>
</dbReference>
<evidence type="ECO:0000313" key="4">
    <source>
        <dbReference type="Proteomes" id="UP000551563"/>
    </source>
</evidence>
<feature type="signal peptide" evidence="1">
    <location>
        <begin position="1"/>
        <end position="25"/>
    </location>
</feature>
<accession>A0A7V6P986</accession>
<dbReference type="SUPFAM" id="SSF50199">
    <property type="entry name" value="Staphylococcal nuclease"/>
    <property type="match status" value="1"/>
</dbReference>
<dbReference type="AlphaFoldDB" id="A0A7V6P986"/>
<dbReference type="EMBL" id="DUMN01000119">
    <property type="protein sequence ID" value="HHV66744.1"/>
    <property type="molecule type" value="Genomic_DNA"/>
</dbReference>
<dbReference type="Gene3D" id="2.40.50.90">
    <property type="match status" value="1"/>
</dbReference>
<evidence type="ECO:0000259" key="2">
    <source>
        <dbReference type="Pfam" id="PF00565"/>
    </source>
</evidence>
<name>A0A7V6P986_9HYPH</name>
<comment type="caution">
    <text evidence="3">The sequence shown here is derived from an EMBL/GenBank/DDBJ whole genome shotgun (WGS) entry which is preliminary data.</text>
</comment>
<evidence type="ECO:0000313" key="3">
    <source>
        <dbReference type="EMBL" id="HHV66744.1"/>
    </source>
</evidence>
<reference evidence="3 4" key="1">
    <citation type="journal article" date="2020" name="Biotechnol. Biofuels">
        <title>New insights from the biogas microbiome by comprehensive genome-resolved metagenomics of nearly 1600 species originating from multiple anaerobic digesters.</title>
        <authorList>
            <person name="Campanaro S."/>
            <person name="Treu L."/>
            <person name="Rodriguez-R L.M."/>
            <person name="Kovalovszki A."/>
            <person name="Ziels R.M."/>
            <person name="Maus I."/>
            <person name="Zhu X."/>
            <person name="Kougias P.G."/>
            <person name="Basile A."/>
            <person name="Luo G."/>
            <person name="Schluter A."/>
            <person name="Konstantinidis K.T."/>
            <person name="Angelidaki I."/>
        </authorList>
    </citation>
    <scope>NUCLEOTIDE SEQUENCE [LARGE SCALE GENOMIC DNA]</scope>
    <source>
        <strain evidence="3">AS04akNAM_66</strain>
    </source>
</reference>
<dbReference type="Pfam" id="PF00565">
    <property type="entry name" value="SNase"/>
    <property type="match status" value="1"/>
</dbReference>
<gene>
    <name evidence="3" type="ORF">GXX48_03735</name>
</gene>
<feature type="domain" description="TNase-like" evidence="2">
    <location>
        <begin position="55"/>
        <end position="133"/>
    </location>
</feature>
<proteinExistence type="predicted"/>
<evidence type="ECO:0000256" key="1">
    <source>
        <dbReference type="SAM" id="SignalP"/>
    </source>
</evidence>
<dbReference type="Proteomes" id="UP000551563">
    <property type="component" value="Unassembled WGS sequence"/>
</dbReference>
<dbReference type="InterPro" id="IPR016071">
    <property type="entry name" value="Staphylococal_nuclease_OB-fold"/>
</dbReference>
<keyword evidence="1" id="KW-0732">Signal</keyword>